<evidence type="ECO:0000313" key="8">
    <source>
        <dbReference type="EnsemblMetazoa" id="XP_020905472.1"/>
    </source>
</evidence>
<dbReference type="OMA" id="IKYTAQT"/>
<evidence type="ECO:0000256" key="1">
    <source>
        <dbReference type="ARBA" id="ARBA00022723"/>
    </source>
</evidence>
<dbReference type="Proteomes" id="UP000887567">
    <property type="component" value="Unplaced"/>
</dbReference>
<dbReference type="PROSITE" id="PS50089">
    <property type="entry name" value="ZF_RING_2"/>
    <property type="match status" value="1"/>
</dbReference>
<dbReference type="OrthoDB" id="342730at2759"/>
<dbReference type="PROSITE" id="PS50119">
    <property type="entry name" value="ZF_BBOX"/>
    <property type="match status" value="2"/>
</dbReference>
<dbReference type="InterPro" id="IPR001841">
    <property type="entry name" value="Znf_RING"/>
</dbReference>
<feature type="domain" description="B box-type" evidence="7">
    <location>
        <begin position="95"/>
        <end position="142"/>
    </location>
</feature>
<evidence type="ECO:0000313" key="9">
    <source>
        <dbReference type="Proteomes" id="UP000887567"/>
    </source>
</evidence>
<name>A0A913XK33_EXADI</name>
<dbReference type="Gene3D" id="3.30.40.10">
    <property type="entry name" value="Zinc/RING finger domain, C3HC4 (zinc finger)"/>
    <property type="match status" value="1"/>
</dbReference>
<evidence type="ECO:0000256" key="3">
    <source>
        <dbReference type="ARBA" id="ARBA00022833"/>
    </source>
</evidence>
<feature type="domain" description="B box-type" evidence="7">
    <location>
        <begin position="154"/>
        <end position="195"/>
    </location>
</feature>
<sequence>MAAKMSLSLEDQVICPICLEQYQDPRILPCLHTYCKHCLEYLLKKGPRQFSIKCPECREVVKIDDVDTLKVNIWVNKNLTILELRKTDTKQTDSKSGIMCDNCESKLSAEARCMDCEKFCCDFCVTAHERMSILKEHQLVSLKEIKAKGIPIRNKPPLCEKHKGEVKKLFCKTCERLICRDCIIIDHKEHDFSFVDDIVEERKEEIRGVILKTNGMIEKSEVYIAEVICMRNKLKTKESDTEAKIHEFINEKIETLERRRTTLLQEAKNVTSREMKELAECEDNGTLHMASLRSAIAFAEDLVTKASNSDVMCLSKQVITRLSELNVKPLNVEAIPEPWIPVLQVNQLLDDDIATIDSTTYTVDSPSSDLVICGAFDTRL</sequence>
<protein>
    <submittedName>
        <fullName evidence="8">Uncharacterized protein</fullName>
    </submittedName>
</protein>
<dbReference type="RefSeq" id="XP_020905472.1">
    <property type="nucleotide sequence ID" value="XM_021049813.2"/>
</dbReference>
<keyword evidence="1" id="KW-0479">Metal-binding</keyword>
<dbReference type="SUPFAM" id="SSF57845">
    <property type="entry name" value="B-box zinc-binding domain"/>
    <property type="match status" value="1"/>
</dbReference>
<dbReference type="PANTHER" id="PTHR25462:SF296">
    <property type="entry name" value="MEIOTIC P26, ISOFORM F"/>
    <property type="match status" value="1"/>
</dbReference>
<dbReference type="InterPro" id="IPR017907">
    <property type="entry name" value="Znf_RING_CS"/>
</dbReference>
<dbReference type="InterPro" id="IPR027370">
    <property type="entry name" value="Znf-RING_euk"/>
</dbReference>
<feature type="coiled-coil region" evidence="5">
    <location>
        <begin position="246"/>
        <end position="284"/>
    </location>
</feature>
<evidence type="ECO:0000256" key="4">
    <source>
        <dbReference type="PROSITE-ProRule" id="PRU00024"/>
    </source>
</evidence>
<dbReference type="SMART" id="SM00336">
    <property type="entry name" value="BBOX"/>
    <property type="match status" value="2"/>
</dbReference>
<evidence type="ECO:0000259" key="6">
    <source>
        <dbReference type="PROSITE" id="PS50089"/>
    </source>
</evidence>
<dbReference type="InterPro" id="IPR000315">
    <property type="entry name" value="Znf_B-box"/>
</dbReference>
<dbReference type="PANTHER" id="PTHR25462">
    <property type="entry name" value="BONUS, ISOFORM C-RELATED"/>
    <property type="match status" value="1"/>
</dbReference>
<accession>A0A913XK33</accession>
<dbReference type="Gene3D" id="4.10.830.40">
    <property type="match status" value="1"/>
</dbReference>
<keyword evidence="3" id="KW-0862">Zinc</keyword>
<organism evidence="8 9">
    <name type="scientific">Exaiptasia diaphana</name>
    <name type="common">Tropical sea anemone</name>
    <name type="synonym">Aiptasia pulchella</name>
    <dbReference type="NCBI Taxonomy" id="2652724"/>
    <lineage>
        <taxon>Eukaryota</taxon>
        <taxon>Metazoa</taxon>
        <taxon>Cnidaria</taxon>
        <taxon>Anthozoa</taxon>
        <taxon>Hexacorallia</taxon>
        <taxon>Actiniaria</taxon>
        <taxon>Aiptasiidae</taxon>
        <taxon>Exaiptasia</taxon>
    </lineage>
</organism>
<dbReference type="AlphaFoldDB" id="A0A913XK33"/>
<feature type="domain" description="RING-type" evidence="6">
    <location>
        <begin position="15"/>
        <end position="58"/>
    </location>
</feature>
<evidence type="ECO:0000256" key="5">
    <source>
        <dbReference type="SAM" id="Coils"/>
    </source>
</evidence>
<dbReference type="SMART" id="SM00184">
    <property type="entry name" value="RING"/>
    <property type="match status" value="1"/>
</dbReference>
<dbReference type="SUPFAM" id="SSF57850">
    <property type="entry name" value="RING/U-box"/>
    <property type="match status" value="1"/>
</dbReference>
<proteinExistence type="predicted"/>
<dbReference type="GeneID" id="110243685"/>
<dbReference type="KEGG" id="epa:110243685"/>
<dbReference type="InterPro" id="IPR013083">
    <property type="entry name" value="Znf_RING/FYVE/PHD"/>
</dbReference>
<dbReference type="InterPro" id="IPR047153">
    <property type="entry name" value="TRIM45/56/19-like"/>
</dbReference>
<keyword evidence="9" id="KW-1185">Reference proteome</keyword>
<dbReference type="PROSITE" id="PS00518">
    <property type="entry name" value="ZF_RING_1"/>
    <property type="match status" value="1"/>
</dbReference>
<dbReference type="GO" id="GO:0008270">
    <property type="term" value="F:zinc ion binding"/>
    <property type="evidence" value="ECO:0007669"/>
    <property type="project" value="UniProtKB-KW"/>
</dbReference>
<dbReference type="Pfam" id="PF00643">
    <property type="entry name" value="zf-B_box"/>
    <property type="match status" value="2"/>
</dbReference>
<reference evidence="8" key="1">
    <citation type="submission" date="2022-11" db="UniProtKB">
        <authorList>
            <consortium name="EnsemblMetazoa"/>
        </authorList>
    </citation>
    <scope>IDENTIFICATION</scope>
</reference>
<keyword evidence="5" id="KW-0175">Coiled coil</keyword>
<dbReference type="Gene3D" id="3.30.160.60">
    <property type="entry name" value="Classic Zinc Finger"/>
    <property type="match status" value="1"/>
</dbReference>
<dbReference type="EnsemblMetazoa" id="XM_021049813.2">
    <property type="protein sequence ID" value="XP_020905472.1"/>
    <property type="gene ID" value="LOC110243685"/>
</dbReference>
<evidence type="ECO:0000256" key="2">
    <source>
        <dbReference type="ARBA" id="ARBA00022771"/>
    </source>
</evidence>
<evidence type="ECO:0000259" key="7">
    <source>
        <dbReference type="PROSITE" id="PS50119"/>
    </source>
</evidence>
<dbReference type="Pfam" id="PF13445">
    <property type="entry name" value="zf-RING_UBOX"/>
    <property type="match status" value="1"/>
</dbReference>
<keyword evidence="2 4" id="KW-0863">Zinc-finger</keyword>